<dbReference type="InterPro" id="IPR028082">
    <property type="entry name" value="Peripla_BP_I"/>
</dbReference>
<evidence type="ECO:0000256" key="13">
    <source>
        <dbReference type="SAM" id="Phobius"/>
    </source>
</evidence>
<evidence type="ECO:0000259" key="15">
    <source>
        <dbReference type="SMART" id="SM00079"/>
    </source>
</evidence>
<dbReference type="SUPFAM" id="SSF53850">
    <property type="entry name" value="Periplasmic binding protein-like II"/>
    <property type="match status" value="2"/>
</dbReference>
<feature type="transmembrane region" description="Helical" evidence="13">
    <location>
        <begin position="1550"/>
        <end position="1570"/>
    </location>
</feature>
<keyword evidence="14" id="KW-0732">Signal</keyword>
<dbReference type="PANTHER" id="PTHR34836">
    <property type="entry name" value="OS06G0188250 PROTEIN"/>
    <property type="match status" value="1"/>
</dbReference>
<feature type="transmembrane region" description="Helical" evidence="13">
    <location>
        <begin position="1612"/>
        <end position="1629"/>
    </location>
</feature>
<accession>A0ABD3ANV8</accession>
<feature type="transmembrane region" description="Helical" evidence="13">
    <location>
        <begin position="581"/>
        <end position="601"/>
    </location>
</feature>
<dbReference type="InterPro" id="IPR044440">
    <property type="entry name" value="GABAb_receptor_plant_PBP1"/>
</dbReference>
<dbReference type="Gene3D" id="3.40.190.10">
    <property type="entry name" value="Periplasmic binding protein-like II"/>
    <property type="match status" value="2"/>
</dbReference>
<dbReference type="FunFam" id="3.40.50.2300:FF:000081">
    <property type="entry name" value="Glutamate receptor"/>
    <property type="match status" value="2"/>
</dbReference>
<organism evidence="16 17">
    <name type="scientific">Cinchona calisaya</name>
    <dbReference type="NCBI Taxonomy" id="153742"/>
    <lineage>
        <taxon>Eukaryota</taxon>
        <taxon>Viridiplantae</taxon>
        <taxon>Streptophyta</taxon>
        <taxon>Embryophyta</taxon>
        <taxon>Tracheophyta</taxon>
        <taxon>Spermatophyta</taxon>
        <taxon>Magnoliopsida</taxon>
        <taxon>eudicotyledons</taxon>
        <taxon>Gunneridae</taxon>
        <taxon>Pentapetalae</taxon>
        <taxon>asterids</taxon>
        <taxon>lamiids</taxon>
        <taxon>Gentianales</taxon>
        <taxon>Rubiaceae</taxon>
        <taxon>Cinchonoideae</taxon>
        <taxon>Cinchoneae</taxon>
        <taxon>Cinchona</taxon>
    </lineage>
</organism>
<comment type="subcellular location">
    <subcellularLocation>
        <location evidence="1">Membrane</location>
        <topology evidence="1">Multi-pass membrane protein</topology>
    </subcellularLocation>
</comment>
<feature type="transmembrane region" description="Helical" evidence="13">
    <location>
        <begin position="1731"/>
        <end position="1753"/>
    </location>
</feature>
<evidence type="ECO:0000313" key="17">
    <source>
        <dbReference type="Proteomes" id="UP001630127"/>
    </source>
</evidence>
<keyword evidence="5 13" id="KW-1133">Transmembrane helix</keyword>
<dbReference type="InterPro" id="IPR015683">
    <property type="entry name" value="Ionotropic_Glu_rcpt"/>
</dbReference>
<keyword evidence="6" id="KW-0406">Ion transport</keyword>
<feature type="region of interest" description="Disordered" evidence="12">
    <location>
        <begin position="868"/>
        <end position="918"/>
    </location>
</feature>
<keyword evidence="8" id="KW-0675">Receptor</keyword>
<evidence type="ECO:0000256" key="11">
    <source>
        <dbReference type="ARBA" id="ARBA00023303"/>
    </source>
</evidence>
<evidence type="ECO:0000256" key="4">
    <source>
        <dbReference type="ARBA" id="ARBA00022970"/>
    </source>
</evidence>
<dbReference type="PANTHER" id="PTHR34836:SF7">
    <property type="entry name" value="RECEPTOR LIGAND BINDING REGION DOMAIN-CONTAINING PROTEIN"/>
    <property type="match status" value="1"/>
</dbReference>
<evidence type="ECO:0000256" key="9">
    <source>
        <dbReference type="ARBA" id="ARBA00023180"/>
    </source>
</evidence>
<dbReference type="Proteomes" id="UP001630127">
    <property type="component" value="Unassembled WGS sequence"/>
</dbReference>
<dbReference type="SMART" id="SM00079">
    <property type="entry name" value="PBPe"/>
    <property type="match status" value="1"/>
</dbReference>
<dbReference type="SUPFAM" id="SSF53822">
    <property type="entry name" value="Periplasmic binding protein-like I"/>
    <property type="match status" value="2"/>
</dbReference>
<keyword evidence="11" id="KW-0407">Ion channel</keyword>
<dbReference type="InterPro" id="IPR001828">
    <property type="entry name" value="ANF_lig-bd_rcpt"/>
</dbReference>
<dbReference type="EMBL" id="JBJUIK010000003">
    <property type="protein sequence ID" value="KAL3532882.1"/>
    <property type="molecule type" value="Genomic_DNA"/>
</dbReference>
<dbReference type="Gene3D" id="3.40.50.2300">
    <property type="match status" value="4"/>
</dbReference>
<evidence type="ECO:0000256" key="12">
    <source>
        <dbReference type="SAM" id="MobiDB-lite"/>
    </source>
</evidence>
<feature type="signal peptide" evidence="14">
    <location>
        <begin position="1"/>
        <end position="24"/>
    </location>
</feature>
<feature type="transmembrane region" description="Helical" evidence="13">
    <location>
        <begin position="643"/>
        <end position="660"/>
    </location>
</feature>
<feature type="compositionally biased region" description="Polar residues" evidence="12">
    <location>
        <begin position="873"/>
        <end position="895"/>
    </location>
</feature>
<reference evidence="16 17" key="1">
    <citation type="submission" date="2024-11" db="EMBL/GenBank/DDBJ databases">
        <title>A near-complete genome assembly of Cinchona calisaya.</title>
        <authorList>
            <person name="Lian D.C."/>
            <person name="Zhao X.W."/>
            <person name="Wei L."/>
        </authorList>
    </citation>
    <scope>NUCLEOTIDE SEQUENCE [LARGE SCALE GENOMIC DNA]</scope>
    <source>
        <tissue evidence="16">Nenye</tissue>
    </source>
</reference>
<keyword evidence="2" id="KW-0813">Transport</keyword>
<evidence type="ECO:0000256" key="3">
    <source>
        <dbReference type="ARBA" id="ARBA00022692"/>
    </source>
</evidence>
<keyword evidence="7 13" id="KW-0472">Membrane</keyword>
<proteinExistence type="predicted"/>
<name>A0ABD3ANV8_9GENT</name>
<evidence type="ECO:0000256" key="7">
    <source>
        <dbReference type="ARBA" id="ARBA00023136"/>
    </source>
</evidence>
<dbReference type="FunFam" id="3.40.190.10:FF:000054">
    <property type="entry name" value="Glutamate receptor"/>
    <property type="match status" value="2"/>
</dbReference>
<protein>
    <recommendedName>
        <fullName evidence="15">Ionotropic glutamate receptor C-terminal domain-containing protein</fullName>
    </recommendedName>
</protein>
<dbReference type="CDD" id="cd13686">
    <property type="entry name" value="GluR_Plant"/>
    <property type="match status" value="1"/>
</dbReference>
<dbReference type="Pfam" id="PF10613">
    <property type="entry name" value="Lig_chan-Glu_bd"/>
    <property type="match status" value="2"/>
</dbReference>
<feature type="compositionally biased region" description="Polar residues" evidence="12">
    <location>
        <begin position="903"/>
        <end position="918"/>
    </location>
</feature>
<gene>
    <name evidence="16" type="ORF">ACH5RR_006403</name>
</gene>
<keyword evidence="3 13" id="KW-0812">Transmembrane</keyword>
<keyword evidence="17" id="KW-1185">Reference proteome</keyword>
<dbReference type="GO" id="GO:0034220">
    <property type="term" value="P:monoatomic ion transmembrane transport"/>
    <property type="evidence" value="ECO:0007669"/>
    <property type="project" value="UniProtKB-KW"/>
</dbReference>
<evidence type="ECO:0000256" key="5">
    <source>
        <dbReference type="ARBA" id="ARBA00022989"/>
    </source>
</evidence>
<dbReference type="Pfam" id="PF01094">
    <property type="entry name" value="ANF_receptor"/>
    <property type="match status" value="2"/>
</dbReference>
<evidence type="ECO:0000313" key="16">
    <source>
        <dbReference type="EMBL" id="KAL3532882.1"/>
    </source>
</evidence>
<dbReference type="InterPro" id="IPR019594">
    <property type="entry name" value="Glu/Gly-bd"/>
</dbReference>
<keyword evidence="4" id="KW-0029">Amino-acid transport</keyword>
<evidence type="ECO:0000256" key="10">
    <source>
        <dbReference type="ARBA" id="ARBA00023286"/>
    </source>
</evidence>
<evidence type="ECO:0000256" key="6">
    <source>
        <dbReference type="ARBA" id="ARBA00023065"/>
    </source>
</evidence>
<sequence>MPNSKNLVFFVLFTILFLRFRVDSFHGTARISSVHIGAVLDLNSPMGAMIELCLSLALSDFYSIHSDYKTRLSIHTKSAEHELDVASAVIEMLKNEEMHGVLGPQWSKEATFVAELGARAQVPVISFTAKSRALSHSNSTYFVRTTPDDIYQVKILAAICQGFDWQEIIVLYEDTEYGNIFFSKLYKEFQEVHIHLSYISAISTSAEDVDLTKELNKTMEMYTKVFLVHMNISLGHRLFVLARNAGMMSEGYAWLMTDSLSNFLTSVDTTPMEGVLGLRPHVPQSKNLENFTAKWKRKAFFRKPAIMELNMYGLWAYDTVWALALAIERILPLNSDLPKSRQGELNISDISNLRVSQLGRRILTELLRTKFTGLSGEFHLVDGQLQPSAFEIFNLIGTGNRTVGYWTPNRGISKNVSSIGESTYSTSTKELRAIMWPGDTLVTPKAWGIPATRTLRVGVPHIKGGFPEFVNVKTDKSTNQSTATGFSIAIFEASLPLLPFRLHFKFVPYEDDNRTQNGSYYDMLAKVQDQEYDFVVGDVTILATRAKIVDFTVPYTESGIIMVVKNKRTRNMWIFLKPLSWRLWLTIVIACIIVGIVLRILEYEETTDTNTITWRQPREQPGLFCWFPIAILAFPERNMVANIWSRFLLVVWLFVAYILMQSYTAKLSAIFTVDQLHFGFSDNSNIGYQSGSFVKDYLINDLKFNEAKLKDYTTIEEYHNAMTLGSEKGGIDVIYGELPYMKLLMHKYPSQYVIRGQPNKTYGDGFGFAFPRGSPLVIHFSRAILNVTQSTTMTMIEQDNFGYPSNQDSVINPDNPNLKAYNFGGLFIILGSSTIIALFFSKTSVGRNITSMVSKYGRKCSTFLFRAKDHESNPTNQAKGSPSEAVNESQNNTNVEAVPSPEPSTDQGEANESEPTNTDVISSGLVEIQLSESRNVDTRTAEEKAIDDWLPITSSRNAKWWYSTFHNVTAMVGAGVLSLPYAMSELGWFRVDSFHGTARISSVHIGAVLDLNSPMGAMIELCLSLALSDFYSIHSDYKTRLSIHTKSAEHELDVASAVIEMLKNEEMHGVLGPQWSKEATFVAELGARAQVPVISFTAKSRALSHSNSTYFVRTTPDDIYQVKILAAICQGFDWQEIIVLYEDTEYGNIFFSKLYKEFQEVHIHLSYISAISTSAEDVDLTKELNKTMEMYTKVFLVHMNISLGHRLFVLARNAGMMSEGYAWLMTDSLSNFLTSVDTTPMEGVLGLRPHVPQSKNLENFTAKWKRKAFFRKPAIMELNMYGLWAYDTVWALALAIERILPLNSDLPKSRQGELNISDISNLRVSQLGRRILTELLRTKFTGLSGEFHLVDGQLQPSAFEIFNLIGTGNRTVGYWTPDRGISKNVSSIGESTYSTSTKELRAIMWPGDTLVTPKAWGIPTTRTLRVGVPHIKGGFPEFVNVKTDKSTNQSTATGFSIAIFEASLPLLPFRLHFKFVPYEDDNRTQNGSYYDMLAKVHDQEYDFVVGDVTILATRAKIVDFTFPYTESGIVMVLKNKRSINMWIFLKPLRWDLWLTIVIACIIIGIVLRILEYEETTDTNTITLRQPREQHGLFFWFPIAILAFPERNTVANIWSSFLLVVWIFVAYILMQSYTAKLSAIFMVDQLHFGCYIGYQSGSFVKDYLINDLKCNESKLKDYTTIEAYHNAMTLGCEKGGIDVIYGELPYMKLLMHKYPSQYKIRGQPNKTYGSGFGFEFLPCSPVFFIQFFILFCLISKGHNH</sequence>
<keyword evidence="9" id="KW-0325">Glycoprotein</keyword>
<evidence type="ECO:0000256" key="14">
    <source>
        <dbReference type="SAM" id="SignalP"/>
    </source>
</evidence>
<feature type="chain" id="PRO_5044877398" description="Ionotropic glutamate receptor C-terminal domain-containing protein" evidence="14">
    <location>
        <begin position="25"/>
        <end position="1759"/>
    </location>
</feature>
<feature type="domain" description="Ionotropic glutamate receptor C-terminal" evidence="15">
    <location>
        <begin position="454"/>
        <end position="803"/>
    </location>
</feature>
<dbReference type="InterPro" id="IPR001320">
    <property type="entry name" value="Iontro_rcpt_C"/>
</dbReference>
<comment type="caution">
    <text evidence="16">The sequence shown here is derived from an EMBL/GenBank/DDBJ whole genome shotgun (WGS) entry which is preliminary data.</text>
</comment>
<dbReference type="Pfam" id="PF01490">
    <property type="entry name" value="Aa_trans"/>
    <property type="match status" value="1"/>
</dbReference>
<dbReference type="Pfam" id="PF00060">
    <property type="entry name" value="Lig_chan"/>
    <property type="match status" value="2"/>
</dbReference>
<evidence type="ECO:0000256" key="2">
    <source>
        <dbReference type="ARBA" id="ARBA00022448"/>
    </source>
</evidence>
<evidence type="ECO:0000256" key="1">
    <source>
        <dbReference type="ARBA" id="ARBA00004141"/>
    </source>
</evidence>
<keyword evidence="10" id="KW-1071">Ligand-gated ion channel</keyword>
<dbReference type="GO" id="GO:0006865">
    <property type="term" value="P:amino acid transport"/>
    <property type="evidence" value="ECO:0007669"/>
    <property type="project" value="UniProtKB-KW"/>
</dbReference>
<dbReference type="CDD" id="cd19990">
    <property type="entry name" value="PBP1_GABAb_receptor_plant"/>
    <property type="match status" value="2"/>
</dbReference>
<evidence type="ECO:0000256" key="8">
    <source>
        <dbReference type="ARBA" id="ARBA00023170"/>
    </source>
</evidence>
<dbReference type="InterPro" id="IPR013057">
    <property type="entry name" value="AA_transpt_TM"/>
</dbReference>
<dbReference type="Gene3D" id="1.10.287.70">
    <property type="match status" value="2"/>
</dbReference>
<dbReference type="GO" id="GO:0016020">
    <property type="term" value="C:membrane"/>
    <property type="evidence" value="ECO:0007669"/>
    <property type="project" value="UniProtKB-SubCell"/>
</dbReference>